<proteinExistence type="predicted"/>
<name>A0A7S0QB33_9EUKA</name>
<protein>
    <submittedName>
        <fullName evidence="1">Uncharacterized protein</fullName>
    </submittedName>
</protein>
<sequence length="120" mass="12418">MPLGAPFIETTRRKSSFLSSFSKAAGLSTAGSTAEMLGAKRTGGANALANMSSSATTAAAATAVDVSFLPFSLSLRFFKLLFCAPPGLSLLAPIDLAECPRRATFTKPARFDMLDGVLPA</sequence>
<reference evidence="1" key="1">
    <citation type="submission" date="2021-01" db="EMBL/GenBank/DDBJ databases">
        <authorList>
            <person name="Corre E."/>
            <person name="Pelletier E."/>
            <person name="Niang G."/>
            <person name="Scheremetjew M."/>
            <person name="Finn R."/>
            <person name="Kale V."/>
            <person name="Holt S."/>
            <person name="Cochrane G."/>
            <person name="Meng A."/>
            <person name="Brown T."/>
            <person name="Cohen L."/>
        </authorList>
    </citation>
    <scope>NUCLEOTIDE SEQUENCE</scope>
    <source>
        <strain evidence="1">PLY182g</strain>
    </source>
</reference>
<dbReference type="AlphaFoldDB" id="A0A7S0QB33"/>
<dbReference type="EMBL" id="HBEY01049468">
    <property type="protein sequence ID" value="CAD8620377.1"/>
    <property type="molecule type" value="Transcribed_RNA"/>
</dbReference>
<organism evidence="1">
    <name type="scientific">Coccolithus braarudii</name>
    <dbReference type="NCBI Taxonomy" id="221442"/>
    <lineage>
        <taxon>Eukaryota</taxon>
        <taxon>Haptista</taxon>
        <taxon>Haptophyta</taxon>
        <taxon>Prymnesiophyceae</taxon>
        <taxon>Coccolithales</taxon>
        <taxon>Coccolithaceae</taxon>
        <taxon>Coccolithus</taxon>
    </lineage>
</organism>
<gene>
    <name evidence="1" type="ORF">CPEL01642_LOCUS23760</name>
</gene>
<evidence type="ECO:0000313" key="1">
    <source>
        <dbReference type="EMBL" id="CAD8620377.1"/>
    </source>
</evidence>
<accession>A0A7S0QB33</accession>